<dbReference type="EMBL" id="CP036275">
    <property type="protein sequence ID" value="QDU36328.1"/>
    <property type="molecule type" value="Genomic_DNA"/>
</dbReference>
<gene>
    <name evidence="1" type="ORF">Mal4_06130</name>
</gene>
<dbReference type="Proteomes" id="UP000320496">
    <property type="component" value="Chromosome"/>
</dbReference>
<evidence type="ECO:0000313" key="1">
    <source>
        <dbReference type="EMBL" id="QDU36328.1"/>
    </source>
</evidence>
<dbReference type="RefSeq" id="WP_145367004.1">
    <property type="nucleotide sequence ID" value="NZ_CP036275.1"/>
</dbReference>
<dbReference type="AlphaFoldDB" id="A0A517Z1I6"/>
<keyword evidence="2" id="KW-1185">Reference proteome</keyword>
<dbReference type="PROSITE" id="PS51257">
    <property type="entry name" value="PROKAR_LIPOPROTEIN"/>
    <property type="match status" value="1"/>
</dbReference>
<proteinExistence type="predicted"/>
<dbReference type="KEGG" id="mri:Mal4_06130"/>
<protein>
    <recommendedName>
        <fullName evidence="3">Lipoprotein</fullName>
    </recommendedName>
</protein>
<organism evidence="1 2">
    <name type="scientific">Maioricimonas rarisocia</name>
    <dbReference type="NCBI Taxonomy" id="2528026"/>
    <lineage>
        <taxon>Bacteria</taxon>
        <taxon>Pseudomonadati</taxon>
        <taxon>Planctomycetota</taxon>
        <taxon>Planctomycetia</taxon>
        <taxon>Planctomycetales</taxon>
        <taxon>Planctomycetaceae</taxon>
        <taxon>Maioricimonas</taxon>
    </lineage>
</organism>
<reference evidence="1 2" key="1">
    <citation type="submission" date="2019-02" db="EMBL/GenBank/DDBJ databases">
        <title>Deep-cultivation of Planctomycetes and their phenomic and genomic characterization uncovers novel biology.</title>
        <authorList>
            <person name="Wiegand S."/>
            <person name="Jogler M."/>
            <person name="Boedeker C."/>
            <person name="Pinto D."/>
            <person name="Vollmers J."/>
            <person name="Rivas-Marin E."/>
            <person name="Kohn T."/>
            <person name="Peeters S.H."/>
            <person name="Heuer A."/>
            <person name="Rast P."/>
            <person name="Oberbeckmann S."/>
            <person name="Bunk B."/>
            <person name="Jeske O."/>
            <person name="Meyerdierks A."/>
            <person name="Storesund J.E."/>
            <person name="Kallscheuer N."/>
            <person name="Luecker S."/>
            <person name="Lage O.M."/>
            <person name="Pohl T."/>
            <person name="Merkel B.J."/>
            <person name="Hornburger P."/>
            <person name="Mueller R.-W."/>
            <person name="Bruemmer F."/>
            <person name="Labrenz M."/>
            <person name="Spormann A.M."/>
            <person name="Op den Camp H."/>
            <person name="Overmann J."/>
            <person name="Amann R."/>
            <person name="Jetten M.S.M."/>
            <person name="Mascher T."/>
            <person name="Medema M.H."/>
            <person name="Devos D.P."/>
            <person name="Kaster A.-K."/>
            <person name="Ovreas L."/>
            <person name="Rohde M."/>
            <person name="Galperin M.Y."/>
            <person name="Jogler C."/>
        </authorList>
    </citation>
    <scope>NUCLEOTIDE SEQUENCE [LARGE SCALE GENOMIC DNA]</scope>
    <source>
        <strain evidence="1 2">Mal4</strain>
    </source>
</reference>
<accession>A0A517Z1I6</accession>
<dbReference type="OrthoDB" id="9854780at2"/>
<evidence type="ECO:0000313" key="2">
    <source>
        <dbReference type="Proteomes" id="UP000320496"/>
    </source>
</evidence>
<evidence type="ECO:0008006" key="3">
    <source>
        <dbReference type="Google" id="ProtNLM"/>
    </source>
</evidence>
<sequence>MTRLEGILLLCLAAVAGCDRGPRGGSSDAIESHPELQAPVLDLDPKNPQIDRFVDDLASLGYRLQFDADRSEWRSTEPVVEAYVIRLSIGAFPPDSSLEEMQRSLMAINLAYDLNPEAHLAMSEPGLVRLDSEGNNSRELLEALDSEPFRTARDELKQAFVGYRPAVP</sequence>
<name>A0A517Z1I6_9PLAN</name>